<dbReference type="EMBL" id="CAMXCT020000868">
    <property type="protein sequence ID" value="CAL1137585.1"/>
    <property type="molecule type" value="Genomic_DNA"/>
</dbReference>
<dbReference type="OrthoDB" id="2129491at2759"/>
<keyword evidence="1" id="KW-0418">Kinase</keyword>
<dbReference type="PANTHER" id="PTHR23086">
    <property type="entry name" value="PHOSPHATIDYLINOSITOL-4-PHOSPHATE 5-KINASE"/>
    <property type="match status" value="1"/>
</dbReference>
<sequence>MNLLEKVGHFISKRGDYIQEQISGKRVFSAHVTNATDEVLELSGKPIVSYGRCNHFSRLMPGEAGNLSFEHDGEHGGAFEFSLEKERLFLGQYMRASYSSLFGSDQFVMEFSNKTLKQFYMNMPQNFMGLPNRGESRTESQEHAAIVRKATCSTTNQVEILLVASKDLHIFQDLDPLDSLQHLALAELCSPELLSSAVFLEEFAALRDSLEHSKSYEQVYACDLLVDSMVATGLCGKASQDACSAWRNSKAKFPAATFKLAPYRYFQQLPSELLEVHLNVCHGLLRSTALRCGETLEPMVQELKAQGQWPPALELQSEKAVVAEGEIGFASNDAIMATHLQNDDDPQKATSRASVCAGESAETADRFLQNLVRLCVNTSCTALLRRQRLLEKLDAGHGKLQAYMRHVPLSRRSGLLKQGLKPEGQKFEVYCAEIFHTLEEQTSATALLESLGESSGEYKSLSTNSKSGEFFFLSHDRKFLIKTVSEAEGRLLFRMLPEYQDHIHSLPASLIVRFAGLYHVEVGSGSWKYFLVMKSVFDPSCEIHAHYDLKGSLYHRKKKEGESCGKDEDWINAKLLVQVPEPRRRQMLEAHEADVSFLKGHHVMDYSVLVGIHYPERSQSTASKHAGIVAAGGKEVYFLGLIDFLIHFGFRKQAEHLLRAAQGHGADTSCVDPADYAARQARFLRSSIFSPADPDMGTAGILKVQVISAKNLRNADIIGASDPYVVVTVGLQSAQTHVIEDNLNPTWNCTLSLPLNNSHFGQDVEFSVWDKDFVRTTQGSDDFLGRLRLPMAKLLQKRAAELNQRLEDTSKGELHVKAWLEHETQGGYPSTPSAVWEFEVKAGFESFDPSSQKVLEDLYQASLAGGAPSVKIRSGSVEVWVDFRAMTQQVVGGTRTRPIRRRAIRQS</sequence>
<dbReference type="InterPro" id="IPR027484">
    <property type="entry name" value="PInositol-4-P-5-kinase_N"/>
</dbReference>
<dbReference type="InterPro" id="IPR002498">
    <property type="entry name" value="PInositol-4-P-4/5-kinase_core"/>
</dbReference>
<dbReference type="GO" id="GO:0005524">
    <property type="term" value="F:ATP binding"/>
    <property type="evidence" value="ECO:0007669"/>
    <property type="project" value="UniProtKB-UniRule"/>
</dbReference>
<reference evidence="5" key="1">
    <citation type="submission" date="2022-10" db="EMBL/GenBank/DDBJ databases">
        <authorList>
            <person name="Chen Y."/>
            <person name="Dougan E. K."/>
            <person name="Chan C."/>
            <person name="Rhodes N."/>
            <person name="Thang M."/>
        </authorList>
    </citation>
    <scope>NUCLEOTIDE SEQUENCE</scope>
</reference>
<dbReference type="SUPFAM" id="SSF117839">
    <property type="entry name" value="WWE domain"/>
    <property type="match status" value="1"/>
</dbReference>
<dbReference type="CDD" id="cd00139">
    <property type="entry name" value="PIPKc"/>
    <property type="match status" value="1"/>
</dbReference>
<keyword evidence="1" id="KW-0067">ATP-binding</keyword>
<dbReference type="PROSITE" id="PS50004">
    <property type="entry name" value="C2"/>
    <property type="match status" value="1"/>
</dbReference>
<dbReference type="SUPFAM" id="SSF49562">
    <property type="entry name" value="C2 domain (Calcium/lipid-binding domain, CaLB)"/>
    <property type="match status" value="1"/>
</dbReference>
<dbReference type="EMBL" id="CAMXCT010000868">
    <property type="protein sequence ID" value="CAI3984210.1"/>
    <property type="molecule type" value="Genomic_DNA"/>
</dbReference>
<evidence type="ECO:0000259" key="4">
    <source>
        <dbReference type="PROSITE" id="PS51455"/>
    </source>
</evidence>
<dbReference type="Pfam" id="PF02825">
    <property type="entry name" value="WWE"/>
    <property type="match status" value="1"/>
</dbReference>
<name>A0A9P1C335_9DINO</name>
<evidence type="ECO:0000256" key="1">
    <source>
        <dbReference type="PROSITE-ProRule" id="PRU00781"/>
    </source>
</evidence>
<dbReference type="SMART" id="SM00330">
    <property type="entry name" value="PIPKc"/>
    <property type="match status" value="1"/>
</dbReference>
<dbReference type="Gene3D" id="3.30.800.10">
    <property type="entry name" value="Phosphatidylinositol Phosphate Kinase II Beta"/>
    <property type="match status" value="1"/>
</dbReference>
<evidence type="ECO:0000259" key="3">
    <source>
        <dbReference type="PROSITE" id="PS50918"/>
    </source>
</evidence>
<gene>
    <name evidence="5" type="ORF">C1SCF055_LOCUS11758</name>
</gene>
<dbReference type="InterPro" id="IPR000008">
    <property type="entry name" value="C2_dom"/>
</dbReference>
<keyword evidence="1" id="KW-0547">Nucleotide-binding</keyword>
<dbReference type="GO" id="GO:0005886">
    <property type="term" value="C:plasma membrane"/>
    <property type="evidence" value="ECO:0007669"/>
    <property type="project" value="TreeGrafter"/>
</dbReference>
<evidence type="ECO:0000313" key="6">
    <source>
        <dbReference type="EMBL" id="CAL1137585.1"/>
    </source>
</evidence>
<feature type="domain" description="C2" evidence="2">
    <location>
        <begin position="682"/>
        <end position="804"/>
    </location>
</feature>
<reference evidence="6" key="2">
    <citation type="submission" date="2024-04" db="EMBL/GenBank/DDBJ databases">
        <authorList>
            <person name="Chen Y."/>
            <person name="Shah S."/>
            <person name="Dougan E. K."/>
            <person name="Thang M."/>
            <person name="Chan C."/>
        </authorList>
    </citation>
    <scope>NUCLEOTIDE SEQUENCE [LARGE SCALE GENOMIC DNA]</scope>
</reference>
<dbReference type="EMBL" id="CAMXCT030000868">
    <property type="protein sequence ID" value="CAL4771522.1"/>
    <property type="molecule type" value="Genomic_DNA"/>
</dbReference>
<evidence type="ECO:0000259" key="2">
    <source>
        <dbReference type="PROSITE" id="PS50004"/>
    </source>
</evidence>
<evidence type="ECO:0000313" key="5">
    <source>
        <dbReference type="EMBL" id="CAI3984210.1"/>
    </source>
</evidence>
<dbReference type="InterPro" id="IPR004170">
    <property type="entry name" value="WWE_dom"/>
</dbReference>
<dbReference type="GO" id="GO:0046854">
    <property type="term" value="P:phosphatidylinositol phosphate biosynthetic process"/>
    <property type="evidence" value="ECO:0007669"/>
    <property type="project" value="TreeGrafter"/>
</dbReference>
<evidence type="ECO:0000313" key="8">
    <source>
        <dbReference type="Proteomes" id="UP001152797"/>
    </source>
</evidence>
<dbReference type="Pfam" id="PF00168">
    <property type="entry name" value="C2"/>
    <property type="match status" value="1"/>
</dbReference>
<keyword evidence="1" id="KW-0808">Transferase</keyword>
<dbReference type="InterPro" id="IPR023610">
    <property type="entry name" value="PInositol-4/5-P-5/4-kinase"/>
</dbReference>
<accession>A0A9P1C335</accession>
<dbReference type="InterPro" id="IPR027483">
    <property type="entry name" value="PInositol-4-P-4/5-kinase_C_sf"/>
</dbReference>
<comment type="caution">
    <text evidence="5">The sequence shown here is derived from an EMBL/GenBank/DDBJ whole genome shotgun (WGS) entry which is preliminary data.</text>
</comment>
<dbReference type="Pfam" id="PF01504">
    <property type="entry name" value="PIP5K"/>
    <property type="match status" value="2"/>
</dbReference>
<protein>
    <submittedName>
        <fullName evidence="7">Phosphatidylinositol 4-phosphate 5-kinase MSS4</fullName>
    </submittedName>
</protein>
<feature type="domain" description="WWE" evidence="3">
    <location>
        <begin position="821"/>
        <end position="901"/>
    </location>
</feature>
<dbReference type="InterPro" id="IPR037197">
    <property type="entry name" value="WWE_dom_sf"/>
</dbReference>
<keyword evidence="8" id="KW-1185">Reference proteome</keyword>
<dbReference type="Gene3D" id="2.60.40.150">
    <property type="entry name" value="C2 domain"/>
    <property type="match status" value="1"/>
</dbReference>
<dbReference type="InterPro" id="IPR035892">
    <property type="entry name" value="C2_domain_sf"/>
</dbReference>
<dbReference type="PANTHER" id="PTHR23086:SF8">
    <property type="entry name" value="PHOSPHATIDYLINOSITOL 5-PHOSPHATE 4-KINASE, ISOFORM A"/>
    <property type="match status" value="1"/>
</dbReference>
<feature type="domain" description="PIPK" evidence="4">
    <location>
        <begin position="364"/>
        <end position="688"/>
    </location>
</feature>
<dbReference type="SUPFAM" id="SSF56104">
    <property type="entry name" value="SAICAR synthase-like"/>
    <property type="match status" value="1"/>
</dbReference>
<evidence type="ECO:0000313" key="7">
    <source>
        <dbReference type="EMBL" id="CAL4771522.1"/>
    </source>
</evidence>
<proteinExistence type="predicted"/>
<dbReference type="SMART" id="SM00239">
    <property type="entry name" value="C2"/>
    <property type="match status" value="1"/>
</dbReference>
<dbReference type="Proteomes" id="UP001152797">
    <property type="component" value="Unassembled WGS sequence"/>
</dbReference>
<dbReference type="PROSITE" id="PS50918">
    <property type="entry name" value="WWE"/>
    <property type="match status" value="1"/>
</dbReference>
<dbReference type="Gene3D" id="3.30.720.50">
    <property type="match status" value="1"/>
</dbReference>
<dbReference type="PROSITE" id="PS51455">
    <property type="entry name" value="PIPK"/>
    <property type="match status" value="1"/>
</dbReference>
<organism evidence="5">
    <name type="scientific">Cladocopium goreaui</name>
    <dbReference type="NCBI Taxonomy" id="2562237"/>
    <lineage>
        <taxon>Eukaryota</taxon>
        <taxon>Sar</taxon>
        <taxon>Alveolata</taxon>
        <taxon>Dinophyceae</taxon>
        <taxon>Suessiales</taxon>
        <taxon>Symbiodiniaceae</taxon>
        <taxon>Cladocopium</taxon>
    </lineage>
</organism>
<dbReference type="GO" id="GO:0016308">
    <property type="term" value="F:1-phosphatidylinositol-4-phosphate 5-kinase activity"/>
    <property type="evidence" value="ECO:0007669"/>
    <property type="project" value="TreeGrafter"/>
</dbReference>
<dbReference type="Gene3D" id="3.30.810.10">
    <property type="entry name" value="2-Layer Sandwich"/>
    <property type="match status" value="1"/>
</dbReference>
<dbReference type="AlphaFoldDB" id="A0A9P1C335"/>